<protein>
    <submittedName>
        <fullName evidence="1">Unnamed protein product</fullName>
    </submittedName>
</protein>
<dbReference type="SUPFAM" id="SSF56672">
    <property type="entry name" value="DNA/RNA polymerases"/>
    <property type="match status" value="1"/>
</dbReference>
<sequence>MFVFNRLLVGLSTASNEFQAFMVELLGDLPFVWVYLDDILVISWSFRYHMEHLNVFFTRLCEEGLTLHPKESRICADWLDCLDCRLSKSSIEPIPTKVEEIAAIGPLCHRRDLRRFAGMVKYYRDMLLIPAELISPFTFRSLLLDQDSHLFTDYLNLTYSTSDDVHMMHWRLEIEEFGPVFHYVPGNKNVIADALYRLPATDSTPTELEQKSDDLELVNGLSSNFAATNIATDDALYSIDMRTVAREQDNDDSVPMASKRELGWLIYPGASTMEAMIDHEFTWLSIKQDATKIVEACLSCTKAKHPTLRYGKLAPTTVHNPHADGVIEREHRVIGDKMRTNTLKTKDDWDQVLNNTTFPLRAAHYANDPIIPRTATSAPRGSTIQVTRCCYAAKLGFKANILPLYDRPYEIIAVQDNGTLTLDKGQYIEKVNLRRVRPTRTNVGETVTKHEVDKVA</sequence>
<dbReference type="InterPro" id="IPR050951">
    <property type="entry name" value="Retrovirus_Pol_polyprotein"/>
</dbReference>
<accession>A0A9W6WV95</accession>
<dbReference type="EMBL" id="BSXT01000142">
    <property type="protein sequence ID" value="GMF18814.1"/>
    <property type="molecule type" value="Genomic_DNA"/>
</dbReference>
<gene>
    <name evidence="1" type="ORF">Pfra01_000176300</name>
</gene>
<dbReference type="PANTHER" id="PTHR37984:SF5">
    <property type="entry name" value="PROTEIN NYNRIN-LIKE"/>
    <property type="match status" value="1"/>
</dbReference>
<name>A0A9W6WV95_9STRA</name>
<keyword evidence="2" id="KW-1185">Reference proteome</keyword>
<dbReference type="Proteomes" id="UP001165121">
    <property type="component" value="Unassembled WGS sequence"/>
</dbReference>
<dbReference type="OrthoDB" id="121648at2759"/>
<dbReference type="PANTHER" id="PTHR37984">
    <property type="entry name" value="PROTEIN CBG26694"/>
    <property type="match status" value="1"/>
</dbReference>
<proteinExistence type="predicted"/>
<reference evidence="1" key="1">
    <citation type="submission" date="2023-04" db="EMBL/GenBank/DDBJ databases">
        <title>Phytophthora fragariaefolia NBRC 109709.</title>
        <authorList>
            <person name="Ichikawa N."/>
            <person name="Sato H."/>
            <person name="Tonouchi N."/>
        </authorList>
    </citation>
    <scope>NUCLEOTIDE SEQUENCE</scope>
    <source>
        <strain evidence="1">NBRC 109709</strain>
    </source>
</reference>
<dbReference type="Gene3D" id="3.30.420.10">
    <property type="entry name" value="Ribonuclease H-like superfamily/Ribonuclease H"/>
    <property type="match status" value="1"/>
</dbReference>
<dbReference type="InterPro" id="IPR043128">
    <property type="entry name" value="Rev_trsase/Diguanyl_cyclase"/>
</dbReference>
<dbReference type="AlphaFoldDB" id="A0A9W6WV95"/>
<evidence type="ECO:0000313" key="1">
    <source>
        <dbReference type="EMBL" id="GMF18814.1"/>
    </source>
</evidence>
<dbReference type="InterPro" id="IPR043502">
    <property type="entry name" value="DNA/RNA_pol_sf"/>
</dbReference>
<dbReference type="InterPro" id="IPR036397">
    <property type="entry name" value="RNaseH_sf"/>
</dbReference>
<organism evidence="1 2">
    <name type="scientific">Phytophthora fragariaefolia</name>
    <dbReference type="NCBI Taxonomy" id="1490495"/>
    <lineage>
        <taxon>Eukaryota</taxon>
        <taxon>Sar</taxon>
        <taxon>Stramenopiles</taxon>
        <taxon>Oomycota</taxon>
        <taxon>Peronosporomycetes</taxon>
        <taxon>Peronosporales</taxon>
        <taxon>Peronosporaceae</taxon>
        <taxon>Phytophthora</taxon>
    </lineage>
</organism>
<dbReference type="GO" id="GO:0003676">
    <property type="term" value="F:nucleic acid binding"/>
    <property type="evidence" value="ECO:0007669"/>
    <property type="project" value="InterPro"/>
</dbReference>
<evidence type="ECO:0000313" key="2">
    <source>
        <dbReference type="Proteomes" id="UP001165121"/>
    </source>
</evidence>
<comment type="caution">
    <text evidence="1">The sequence shown here is derived from an EMBL/GenBank/DDBJ whole genome shotgun (WGS) entry which is preliminary data.</text>
</comment>
<dbReference type="Gene3D" id="3.30.70.270">
    <property type="match status" value="1"/>
</dbReference>